<dbReference type="InterPro" id="IPR001387">
    <property type="entry name" value="Cro/C1-type_HTH"/>
</dbReference>
<evidence type="ECO:0000313" key="3">
    <source>
        <dbReference type="Proteomes" id="UP000749471"/>
    </source>
</evidence>
<dbReference type="PANTHER" id="PTHR46574:SF1">
    <property type="entry name" value="43 KDA RECEPTOR-ASSOCIATED PROTEIN OF THE SYNAPSE"/>
    <property type="match status" value="1"/>
</dbReference>
<feature type="repeat" description="TPR" evidence="1">
    <location>
        <begin position="247"/>
        <end position="280"/>
    </location>
</feature>
<keyword evidence="1" id="KW-0802">TPR repeat</keyword>
<organism evidence="2 3">
    <name type="scientific">Tissierella simiarum</name>
    <dbReference type="NCBI Taxonomy" id="2841534"/>
    <lineage>
        <taxon>Bacteria</taxon>
        <taxon>Bacillati</taxon>
        <taxon>Bacillota</taxon>
        <taxon>Tissierellia</taxon>
        <taxon>Tissierellales</taxon>
        <taxon>Tissierellaceae</taxon>
        <taxon>Tissierella</taxon>
    </lineage>
</organism>
<evidence type="ECO:0000313" key="2">
    <source>
        <dbReference type="EMBL" id="MBU5436963.1"/>
    </source>
</evidence>
<dbReference type="EMBL" id="JAHLPM010000002">
    <property type="protein sequence ID" value="MBU5436963.1"/>
    <property type="molecule type" value="Genomic_DNA"/>
</dbReference>
<accession>A0ABS6E243</accession>
<gene>
    <name evidence="2" type="ORF">KQI42_03015</name>
</gene>
<dbReference type="RefSeq" id="WP_216516612.1">
    <property type="nucleotide sequence ID" value="NZ_JAHLPM010000002.1"/>
</dbReference>
<dbReference type="InterPro" id="IPR019734">
    <property type="entry name" value="TPR_rpt"/>
</dbReference>
<reference evidence="2 3" key="1">
    <citation type="submission" date="2021-06" db="EMBL/GenBank/DDBJ databases">
        <authorList>
            <person name="Sun Q."/>
            <person name="Li D."/>
        </authorList>
    </citation>
    <scope>NUCLEOTIDE SEQUENCE [LARGE SCALE GENOMIC DNA]</scope>
    <source>
        <strain evidence="2 3">MSJ-40</strain>
    </source>
</reference>
<proteinExistence type="predicted"/>
<name>A0ABS6E243_9FIRM</name>
<dbReference type="SMART" id="SM00028">
    <property type="entry name" value="TPR"/>
    <property type="match status" value="4"/>
</dbReference>
<sequence>MVKYNDLSIGENLKRIRQELDLKQYEITGGEVTRNLISIIENNKTPLTENNAKLICRNINKIMEDKGLDIIIDPEDIFNPDRYEAKKQADLYIEELDKLLSTKNYSIETEYVSEIELFLNKWNLTDKKIRIYEILGDIYKDLRDYTKGYHYYIKGWECVFNYPDRKLNYRLMKKLIANCIIIGKYREAINLFDYVLVNRKNIPDKDMVVFHYNNALAYEYLNLIDESLEQITESLRYIEKSNYRDLGKILILEGNCYFEIENYDEALKSYNKAVDALSLGNYYDELLLLYANMAEVYIKINFKNKSIEYINKVLDNITKLNKDSNYFSKLCNQIATAYNHLNEFDLAEKYYNESLVYAKKNNQHNVVKENILGLFNIYYNKLDNNKIHKLFEDYRDVILNISLDNDILLMLKSLEFYITNKNEIKALELIETLIINNEGGKKDEN</sequence>
<dbReference type="Pfam" id="PF13181">
    <property type="entry name" value="TPR_8"/>
    <property type="match status" value="2"/>
</dbReference>
<dbReference type="PROSITE" id="PS50005">
    <property type="entry name" value="TPR"/>
    <property type="match status" value="1"/>
</dbReference>
<dbReference type="PANTHER" id="PTHR46574">
    <property type="entry name" value="43 KDA RECEPTOR-ASSOCIATED PROTEIN OF THE SYNAPSE"/>
    <property type="match status" value="1"/>
</dbReference>
<protein>
    <submittedName>
        <fullName evidence="2">Helix-turn-helix transcriptional regulator</fullName>
    </submittedName>
</protein>
<dbReference type="InterPro" id="IPR052480">
    <property type="entry name" value="RAPsyn"/>
</dbReference>
<comment type="caution">
    <text evidence="2">The sequence shown here is derived from an EMBL/GenBank/DDBJ whole genome shotgun (WGS) entry which is preliminary data.</text>
</comment>
<evidence type="ECO:0000256" key="1">
    <source>
        <dbReference type="PROSITE-ProRule" id="PRU00339"/>
    </source>
</evidence>
<keyword evidence="3" id="KW-1185">Reference proteome</keyword>
<dbReference type="Proteomes" id="UP000749471">
    <property type="component" value="Unassembled WGS sequence"/>
</dbReference>
<dbReference type="CDD" id="cd00093">
    <property type="entry name" value="HTH_XRE"/>
    <property type="match status" value="1"/>
</dbReference>